<evidence type="ECO:0000256" key="1">
    <source>
        <dbReference type="ARBA" id="ARBA00004777"/>
    </source>
</evidence>
<evidence type="ECO:0000313" key="7">
    <source>
        <dbReference type="EMBL" id="MPN08345.1"/>
    </source>
</evidence>
<accession>A0A645F211</accession>
<dbReference type="GO" id="GO:0006730">
    <property type="term" value="P:one-carbon metabolic process"/>
    <property type="evidence" value="ECO:0007669"/>
    <property type="project" value="UniProtKB-KW"/>
</dbReference>
<evidence type="ECO:0000256" key="2">
    <source>
        <dbReference type="ARBA" id="ARBA00012295"/>
    </source>
</evidence>
<evidence type="ECO:0000256" key="4">
    <source>
        <dbReference type="ARBA" id="ARBA00022598"/>
    </source>
</evidence>
<dbReference type="Gene3D" id="3.40.50.300">
    <property type="entry name" value="P-loop containing nucleotide triphosphate hydrolases"/>
    <property type="match status" value="1"/>
</dbReference>
<keyword evidence="3" id="KW-0554">One-carbon metabolism</keyword>
<dbReference type="GO" id="GO:0004329">
    <property type="term" value="F:formate-tetrahydrofolate ligase activity"/>
    <property type="evidence" value="ECO:0007669"/>
    <property type="project" value="UniProtKB-EC"/>
</dbReference>
<dbReference type="InterPro" id="IPR000559">
    <property type="entry name" value="Formate_THF_ligase"/>
</dbReference>
<dbReference type="EC" id="6.3.4.3" evidence="2"/>
<dbReference type="InterPro" id="IPR027417">
    <property type="entry name" value="P-loop_NTPase"/>
</dbReference>
<organism evidence="7">
    <name type="scientific">bioreactor metagenome</name>
    <dbReference type="NCBI Taxonomy" id="1076179"/>
    <lineage>
        <taxon>unclassified sequences</taxon>
        <taxon>metagenomes</taxon>
        <taxon>ecological metagenomes</taxon>
    </lineage>
</organism>
<evidence type="ECO:0000256" key="5">
    <source>
        <dbReference type="ARBA" id="ARBA00022741"/>
    </source>
</evidence>
<comment type="caution">
    <text evidence="7">The sequence shown here is derived from an EMBL/GenBank/DDBJ whole genome shotgun (WGS) entry which is preliminary data.</text>
</comment>
<evidence type="ECO:0000256" key="6">
    <source>
        <dbReference type="ARBA" id="ARBA00022840"/>
    </source>
</evidence>
<comment type="pathway">
    <text evidence="1">One-carbon metabolism; tetrahydrofolate interconversion.</text>
</comment>
<dbReference type="EMBL" id="VSSQ01054384">
    <property type="protein sequence ID" value="MPN08345.1"/>
    <property type="molecule type" value="Genomic_DNA"/>
</dbReference>
<dbReference type="SUPFAM" id="SSF52540">
    <property type="entry name" value="P-loop containing nucleoside triphosphate hydrolases"/>
    <property type="match status" value="1"/>
</dbReference>
<name>A0A645F211_9ZZZZ</name>
<proteinExistence type="predicted"/>
<gene>
    <name evidence="7" type="primary">fhs1_3</name>
    <name evidence="7" type="ORF">SDC9_155627</name>
</gene>
<sequence>MPVVVALNEFTNDTAAEIKAVVSLCAAQDVECVQTAVWAKGAEGGEALANAVVQAIDENTKAFVPLYVAEDSSIEEKIETIVTKIYGGASVIYSKEAKNQLRQYKKNGWDRLPVCMAKTQYSLSDDQKAIGRPENFDITIRSFVPKIGAGFVVALTGDILTMPGLPKEPAALRMDVTEDGVVTGLF</sequence>
<evidence type="ECO:0000256" key="3">
    <source>
        <dbReference type="ARBA" id="ARBA00022563"/>
    </source>
</evidence>
<dbReference type="Pfam" id="PF01268">
    <property type="entry name" value="FTHFS"/>
    <property type="match status" value="1"/>
</dbReference>
<reference evidence="7" key="1">
    <citation type="submission" date="2019-08" db="EMBL/GenBank/DDBJ databases">
        <authorList>
            <person name="Kucharzyk K."/>
            <person name="Murdoch R.W."/>
            <person name="Higgins S."/>
            <person name="Loffler F."/>
        </authorList>
    </citation>
    <scope>NUCLEOTIDE SEQUENCE</scope>
</reference>
<protein>
    <recommendedName>
        <fullName evidence="2">formate--tetrahydrofolate ligase</fullName>
        <ecNumber evidence="2">6.3.4.3</ecNumber>
    </recommendedName>
</protein>
<dbReference type="FunFam" id="3.10.410.10:FF:000001">
    <property type="entry name" value="Putative formate--tetrahydrofolate ligase"/>
    <property type="match status" value="1"/>
</dbReference>
<dbReference type="GO" id="GO:0005524">
    <property type="term" value="F:ATP binding"/>
    <property type="evidence" value="ECO:0007669"/>
    <property type="project" value="UniProtKB-KW"/>
</dbReference>
<dbReference type="AlphaFoldDB" id="A0A645F211"/>
<keyword evidence="6" id="KW-0067">ATP-binding</keyword>
<dbReference type="Gene3D" id="3.10.410.10">
    <property type="entry name" value="Formyltetrahydrofolate synthetase, domain 3"/>
    <property type="match status" value="1"/>
</dbReference>
<keyword evidence="4 7" id="KW-0436">Ligase</keyword>
<keyword evidence="5" id="KW-0547">Nucleotide-binding</keyword>